<keyword evidence="2" id="KW-1133">Transmembrane helix</keyword>
<feature type="region of interest" description="Disordered" evidence="1">
    <location>
        <begin position="1"/>
        <end position="29"/>
    </location>
</feature>
<accession>A0A2N3HIE8</accession>
<sequence>MFHQRKNKSFNYKPRFSRETNSDTNQVNTDKDTDFVSKWKQGSHLNNRKVKGGMSMKILILVLVLLLICMYVLEKKYM</sequence>
<feature type="transmembrane region" description="Helical" evidence="2">
    <location>
        <begin position="54"/>
        <end position="73"/>
    </location>
</feature>
<protein>
    <submittedName>
        <fullName evidence="3">Uncharacterized protein</fullName>
    </submittedName>
</protein>
<dbReference type="AlphaFoldDB" id="A0A2N3HIE8"/>
<keyword evidence="2" id="KW-0812">Transmembrane</keyword>
<dbReference type="EMBL" id="PJEO01000042">
    <property type="protein sequence ID" value="PKQ44749.1"/>
    <property type="molecule type" value="Genomic_DNA"/>
</dbReference>
<dbReference type="Proteomes" id="UP000233435">
    <property type="component" value="Unassembled WGS sequence"/>
</dbReference>
<evidence type="ECO:0000256" key="2">
    <source>
        <dbReference type="SAM" id="Phobius"/>
    </source>
</evidence>
<reference evidence="3 4" key="1">
    <citation type="submission" date="2017-12" db="EMBL/GenBank/DDBJ databases">
        <title>Confluentibacter flavum sp. nov., isolated from the saline lake.</title>
        <authorList>
            <person name="Yu L."/>
        </authorList>
    </citation>
    <scope>NUCLEOTIDE SEQUENCE [LARGE SCALE GENOMIC DNA]</scope>
    <source>
        <strain evidence="3 4">3B</strain>
    </source>
</reference>
<keyword evidence="4" id="KW-1185">Reference proteome</keyword>
<comment type="caution">
    <text evidence="3">The sequence shown here is derived from an EMBL/GenBank/DDBJ whole genome shotgun (WGS) entry which is preliminary data.</text>
</comment>
<keyword evidence="2" id="KW-0472">Membrane</keyword>
<evidence type="ECO:0000256" key="1">
    <source>
        <dbReference type="SAM" id="MobiDB-lite"/>
    </source>
</evidence>
<evidence type="ECO:0000313" key="3">
    <source>
        <dbReference type="EMBL" id="PKQ44749.1"/>
    </source>
</evidence>
<organism evidence="3 4">
    <name type="scientific">Confluentibacter flavum</name>
    <dbReference type="NCBI Taxonomy" id="1909700"/>
    <lineage>
        <taxon>Bacteria</taxon>
        <taxon>Pseudomonadati</taxon>
        <taxon>Bacteroidota</taxon>
        <taxon>Flavobacteriia</taxon>
        <taxon>Flavobacteriales</taxon>
        <taxon>Flavobacteriaceae</taxon>
        <taxon>Confluentibacter</taxon>
    </lineage>
</organism>
<name>A0A2N3HIE8_9FLAO</name>
<evidence type="ECO:0000313" key="4">
    <source>
        <dbReference type="Proteomes" id="UP000233435"/>
    </source>
</evidence>
<gene>
    <name evidence="3" type="ORF">CSW08_11565</name>
</gene>
<proteinExistence type="predicted"/>